<evidence type="ECO:0000256" key="4">
    <source>
        <dbReference type="ARBA" id="ARBA00022630"/>
    </source>
</evidence>
<sequence>MISYQRGIFMKNLVLLGGGYGNMRIMSHILPNALPADYTLTLVDRMPYHGLKPEFYALAAGTKSDTDVRMNFPESERINTIYGEITDINLDDQIISVGQTKVDYDELVIGLGCEDKYHNVPGADDYTYSIQTLSKARETFHKISELPAGSKVGIVGAGLSGIELASELRESRKDIQIILYDRGERILRNFPEKLSNYIATWFKKHDVTVVPNSTIDGVEPGKIYNNGQPEDVDLVVWTAGIQPVEIVRNLPIDINRSGRVIVNQYHQIPTYTNVFVVGDCADLPHAPSAQLAELQGDQIADVLKKQWANEALPDKMPELKVQGFLGSLGEKQGFAYIMDRTVTGRLAAILKSGVLWLYKYHNG</sequence>
<dbReference type="InterPro" id="IPR036188">
    <property type="entry name" value="FAD/NAD-bd_sf"/>
</dbReference>
<feature type="domain" description="FAD/NAD(P)-binding" evidence="10">
    <location>
        <begin position="12"/>
        <end position="290"/>
    </location>
</feature>
<dbReference type="Gene3D" id="3.50.50.100">
    <property type="match status" value="1"/>
</dbReference>
<comment type="similarity">
    <text evidence="2">Belongs to the NADH dehydrogenase family.</text>
</comment>
<dbReference type="EC" id="1.6.5.9" evidence="3"/>
<protein>
    <recommendedName>
        <fullName evidence="7">Type II NADH:quinone oxidoreductase</fullName>
        <ecNumber evidence="3">1.6.5.9</ecNumber>
    </recommendedName>
    <alternativeName>
        <fullName evidence="8">NDH-2</fullName>
    </alternativeName>
</protein>
<evidence type="ECO:0000256" key="2">
    <source>
        <dbReference type="ARBA" id="ARBA00005272"/>
    </source>
</evidence>
<reference evidence="11 12" key="1">
    <citation type="submission" date="2016-01" db="EMBL/GenBank/DDBJ databases">
        <authorList>
            <person name="Mitreva M."/>
            <person name="Pepin K.H."/>
            <person name="Mihindukulasuriya K.A."/>
            <person name="Fulton R."/>
            <person name="Fronick C."/>
            <person name="O'Laughlin M."/>
            <person name="Miner T."/>
            <person name="Herter B."/>
            <person name="Rosa B.A."/>
            <person name="Cordes M."/>
            <person name="Tomlinson C."/>
            <person name="Wollam A."/>
            <person name="Palsikar V.B."/>
            <person name="Mardis E.R."/>
            <person name="Wilson R.K."/>
        </authorList>
    </citation>
    <scope>NUCLEOTIDE SEQUENCE [LARGE SCALE GENOMIC DNA]</scope>
    <source>
        <strain evidence="11 12">MJR7738</strain>
    </source>
</reference>
<keyword evidence="6" id="KW-0560">Oxidoreductase</keyword>
<dbReference type="PANTHER" id="PTHR42913:SF3">
    <property type="entry name" value="64 KDA MITOCHONDRIAL NADH DEHYDROGENASE (EUROFUNG)"/>
    <property type="match status" value="1"/>
</dbReference>
<evidence type="ECO:0000256" key="3">
    <source>
        <dbReference type="ARBA" id="ARBA00012637"/>
    </source>
</evidence>
<evidence type="ECO:0000256" key="8">
    <source>
        <dbReference type="ARBA" id="ARBA00042753"/>
    </source>
</evidence>
<dbReference type="Pfam" id="PF07992">
    <property type="entry name" value="Pyr_redox_2"/>
    <property type="match status" value="1"/>
</dbReference>
<keyword evidence="5" id="KW-0274">FAD</keyword>
<dbReference type="InterPro" id="IPR051169">
    <property type="entry name" value="NADH-Q_oxidoreductase"/>
</dbReference>
<dbReference type="GO" id="GO:0050136">
    <property type="term" value="F:NADH dehydrogenase (quinone) (non-electrogenic) activity"/>
    <property type="evidence" value="ECO:0007669"/>
    <property type="project" value="UniProtKB-EC"/>
</dbReference>
<evidence type="ECO:0000256" key="9">
    <source>
        <dbReference type="ARBA" id="ARBA00047599"/>
    </source>
</evidence>
<keyword evidence="4" id="KW-0285">Flavoprotein</keyword>
<evidence type="ECO:0000313" key="12">
    <source>
        <dbReference type="Proteomes" id="UP000070063"/>
    </source>
</evidence>
<comment type="cofactor">
    <cofactor evidence="1">
        <name>FAD</name>
        <dbReference type="ChEBI" id="CHEBI:57692"/>
    </cofactor>
</comment>
<dbReference type="PANTHER" id="PTHR42913">
    <property type="entry name" value="APOPTOSIS-INDUCING FACTOR 1"/>
    <property type="match status" value="1"/>
</dbReference>
<dbReference type="Proteomes" id="UP000070063">
    <property type="component" value="Unassembled WGS sequence"/>
</dbReference>
<evidence type="ECO:0000256" key="1">
    <source>
        <dbReference type="ARBA" id="ARBA00001974"/>
    </source>
</evidence>
<dbReference type="InterPro" id="IPR023753">
    <property type="entry name" value="FAD/NAD-binding_dom"/>
</dbReference>
<accession>A0ABD4EGZ9</accession>
<evidence type="ECO:0000313" key="11">
    <source>
        <dbReference type="EMBL" id="KXA39162.1"/>
    </source>
</evidence>
<comment type="caution">
    <text evidence="11">The sequence shown here is derived from an EMBL/GenBank/DDBJ whole genome shotgun (WGS) entry which is preliminary data.</text>
</comment>
<dbReference type="SUPFAM" id="SSF51905">
    <property type="entry name" value="FAD/NAD(P)-binding domain"/>
    <property type="match status" value="1"/>
</dbReference>
<dbReference type="AlphaFoldDB" id="A0ABD4EGZ9"/>
<evidence type="ECO:0000256" key="6">
    <source>
        <dbReference type="ARBA" id="ARBA00023002"/>
    </source>
</evidence>
<evidence type="ECO:0000259" key="10">
    <source>
        <dbReference type="Pfam" id="PF07992"/>
    </source>
</evidence>
<dbReference type="EMBL" id="LRQI01000029">
    <property type="protein sequence ID" value="KXA39162.1"/>
    <property type="molecule type" value="Genomic_DNA"/>
</dbReference>
<organism evidence="11 12">
    <name type="scientific">Staphylococcus lugdunensis</name>
    <dbReference type="NCBI Taxonomy" id="28035"/>
    <lineage>
        <taxon>Bacteria</taxon>
        <taxon>Bacillati</taxon>
        <taxon>Bacillota</taxon>
        <taxon>Bacilli</taxon>
        <taxon>Bacillales</taxon>
        <taxon>Staphylococcaceae</taxon>
        <taxon>Staphylococcus</taxon>
    </lineage>
</organism>
<proteinExistence type="inferred from homology"/>
<comment type="catalytic activity">
    <reaction evidence="9">
        <text>a quinone + NADH + H(+) = a quinol + NAD(+)</text>
        <dbReference type="Rhea" id="RHEA:46160"/>
        <dbReference type="ChEBI" id="CHEBI:15378"/>
        <dbReference type="ChEBI" id="CHEBI:24646"/>
        <dbReference type="ChEBI" id="CHEBI:57540"/>
        <dbReference type="ChEBI" id="CHEBI:57945"/>
        <dbReference type="ChEBI" id="CHEBI:132124"/>
        <dbReference type="EC" id="1.6.5.9"/>
    </reaction>
</comment>
<evidence type="ECO:0000256" key="5">
    <source>
        <dbReference type="ARBA" id="ARBA00022827"/>
    </source>
</evidence>
<evidence type="ECO:0000256" key="7">
    <source>
        <dbReference type="ARBA" id="ARBA00039552"/>
    </source>
</evidence>
<name>A0ABD4EGZ9_STALU</name>
<dbReference type="PRINTS" id="PR00411">
    <property type="entry name" value="PNDRDTASEI"/>
</dbReference>
<gene>
    <name evidence="11" type="ORF">HMPREF3225_00793</name>
</gene>